<organism evidence="1">
    <name type="scientific">Rhizophora mucronata</name>
    <name type="common">Asiatic mangrove</name>
    <dbReference type="NCBI Taxonomy" id="61149"/>
    <lineage>
        <taxon>Eukaryota</taxon>
        <taxon>Viridiplantae</taxon>
        <taxon>Streptophyta</taxon>
        <taxon>Embryophyta</taxon>
        <taxon>Tracheophyta</taxon>
        <taxon>Spermatophyta</taxon>
        <taxon>Magnoliopsida</taxon>
        <taxon>eudicotyledons</taxon>
        <taxon>Gunneridae</taxon>
        <taxon>Pentapetalae</taxon>
        <taxon>rosids</taxon>
        <taxon>fabids</taxon>
        <taxon>Malpighiales</taxon>
        <taxon>Rhizophoraceae</taxon>
        <taxon>Rhizophora</taxon>
    </lineage>
</organism>
<accession>A0A2P2NS87</accession>
<reference evidence="1" key="1">
    <citation type="submission" date="2018-02" db="EMBL/GenBank/DDBJ databases">
        <title>Rhizophora mucronata_Transcriptome.</title>
        <authorList>
            <person name="Meera S.P."/>
            <person name="Sreeshan A."/>
            <person name="Augustine A."/>
        </authorList>
    </citation>
    <scope>NUCLEOTIDE SEQUENCE</scope>
    <source>
        <tissue evidence="1">Leaf</tissue>
    </source>
</reference>
<name>A0A2P2NS87_RHIMU</name>
<protein>
    <submittedName>
        <fullName evidence="1">Uncharacterized protein</fullName>
    </submittedName>
</protein>
<evidence type="ECO:0000313" key="1">
    <source>
        <dbReference type="EMBL" id="MBX45261.1"/>
    </source>
</evidence>
<proteinExistence type="predicted"/>
<sequence>MFMRFALFSSYRQVKMEEVSCMTPFPLLEAIILCTRCSLPVKRSLWLLFLKLVVLKAFFLLNVGSRISFAATVTSNFCLESGK</sequence>
<dbReference type="AlphaFoldDB" id="A0A2P2NS87"/>
<dbReference type="EMBL" id="GGEC01064777">
    <property type="protein sequence ID" value="MBX45261.1"/>
    <property type="molecule type" value="Transcribed_RNA"/>
</dbReference>